<feature type="domain" description="DUF4789" evidence="2">
    <location>
        <begin position="337"/>
        <end position="395"/>
    </location>
</feature>
<feature type="domain" description="DUF4789" evidence="2">
    <location>
        <begin position="64"/>
        <end position="115"/>
    </location>
</feature>
<comment type="caution">
    <text evidence="3">The sequence shown here is derived from an EMBL/GenBank/DDBJ whole genome shotgun (WGS) entry which is preliminary data.</text>
</comment>
<dbReference type="InterPro" id="IPR031993">
    <property type="entry name" value="DUF4789"/>
</dbReference>
<protein>
    <recommendedName>
        <fullName evidence="2">DUF4789 domain-containing protein</fullName>
    </recommendedName>
</protein>
<gene>
    <name evidence="3" type="ORF">DGAL_LOCUS242</name>
</gene>
<dbReference type="Proteomes" id="UP000789390">
    <property type="component" value="Unassembled WGS sequence"/>
</dbReference>
<dbReference type="PANTHER" id="PTHR21177:SF7">
    <property type="entry name" value="GH11627P"/>
    <property type="match status" value="1"/>
</dbReference>
<keyword evidence="4" id="KW-1185">Reference proteome</keyword>
<reference evidence="3" key="1">
    <citation type="submission" date="2021-11" db="EMBL/GenBank/DDBJ databases">
        <authorList>
            <person name="Schell T."/>
        </authorList>
    </citation>
    <scope>NUCLEOTIDE SEQUENCE</scope>
    <source>
        <strain evidence="3">M5</strain>
    </source>
</reference>
<name>A0A8J2VY39_9CRUS</name>
<evidence type="ECO:0000313" key="4">
    <source>
        <dbReference type="Proteomes" id="UP000789390"/>
    </source>
</evidence>
<dbReference type="OrthoDB" id="6328618at2759"/>
<evidence type="ECO:0000313" key="3">
    <source>
        <dbReference type="EMBL" id="CAH0098195.1"/>
    </source>
</evidence>
<feature type="domain" description="DUF4789" evidence="2">
    <location>
        <begin position="476"/>
        <end position="513"/>
    </location>
</feature>
<sequence>MTNFCAIVIISTAIFVFFGQTRAAVIPPEWADVRINPCAKASWQYLYWKTDGKCYPIFKQGYPCPATLELVFDSSTKEAKCQCPSGRLYWEEDGRCYEPFTPGPCPEGSFLHPGQEVQSRGMQRQDPLRRTLHQVQAWLGQQYEPSKVEPLGFVHCKQRGYCPTNWGFWPATELCYPFDSQGPCQSGSLFRWNVVSQQAECGCQSAIIYQSSPKNDTLAGSSWRPFYWPISATCHEHHTNGPCKLGEVFGYNQSAQATQCSCSKQSPSYHPKSGQCFEKYTRGPCSVGMWLTSHPLDLPQYSMPASARPAQSLRSKGSKARKYPNTQTVANNRRNSVKQSLSCYCLPGFVYSEEDDQCFREYTQGPCRSGYFFIRSDEDDIRSFGICWKNPCARQELYLPESQRCYGIHTQGPCLDGQIILADDAHGIGYRGRCGCSTSNLQHYWPANGKCYSHETSGPCEGDLVFSLRSGDGLTPACTCPEDYVSYNGTVKCYKPFSQGPCQWNEWLVPNAAAASGVGTNDVSSVNDNRLDFEPYVCQCKPGYEYQMGSTYCQPPSLELLFSLPKTKNGPSRRFKRE</sequence>
<dbReference type="EMBL" id="CAKKLH010000001">
    <property type="protein sequence ID" value="CAH0098195.1"/>
    <property type="molecule type" value="Genomic_DNA"/>
</dbReference>
<evidence type="ECO:0000256" key="1">
    <source>
        <dbReference type="SAM" id="SignalP"/>
    </source>
</evidence>
<feature type="signal peptide" evidence="1">
    <location>
        <begin position="1"/>
        <end position="23"/>
    </location>
</feature>
<dbReference type="AlphaFoldDB" id="A0A8J2VY39"/>
<proteinExistence type="predicted"/>
<dbReference type="Pfam" id="PF16033">
    <property type="entry name" value="DUF4789"/>
    <property type="match status" value="4"/>
</dbReference>
<feature type="chain" id="PRO_5035239142" description="DUF4789 domain-containing protein" evidence="1">
    <location>
        <begin position="24"/>
        <end position="578"/>
    </location>
</feature>
<keyword evidence="1" id="KW-0732">Signal</keyword>
<dbReference type="PANTHER" id="PTHR21177">
    <property type="entry name" value="IP06524P-RELATED"/>
    <property type="match status" value="1"/>
</dbReference>
<accession>A0A8J2VY39</accession>
<feature type="domain" description="DUF4789" evidence="2">
    <location>
        <begin position="253"/>
        <end position="296"/>
    </location>
</feature>
<organism evidence="3 4">
    <name type="scientific">Daphnia galeata</name>
    <dbReference type="NCBI Taxonomy" id="27404"/>
    <lineage>
        <taxon>Eukaryota</taxon>
        <taxon>Metazoa</taxon>
        <taxon>Ecdysozoa</taxon>
        <taxon>Arthropoda</taxon>
        <taxon>Crustacea</taxon>
        <taxon>Branchiopoda</taxon>
        <taxon>Diplostraca</taxon>
        <taxon>Cladocera</taxon>
        <taxon>Anomopoda</taxon>
        <taxon>Daphniidae</taxon>
        <taxon>Daphnia</taxon>
    </lineage>
</organism>
<evidence type="ECO:0000259" key="2">
    <source>
        <dbReference type="Pfam" id="PF16033"/>
    </source>
</evidence>